<dbReference type="GO" id="GO:0005794">
    <property type="term" value="C:Golgi apparatus"/>
    <property type="evidence" value="ECO:0007669"/>
    <property type="project" value="TreeGrafter"/>
</dbReference>
<dbReference type="Pfam" id="PF01529">
    <property type="entry name" value="DHHC"/>
    <property type="match status" value="1"/>
</dbReference>
<sequence>MSQQVELDDLERLRASVREVRREAVPLTNQTLPPHVYEVWPSLGGRNRFFCFGRCLAGPNMDYHFQFITCCCLAVPCTFYAALCAPYLWQRVSPLLPLFTALMALSTVALLLFTACTDPGIIPRSKLQMAVPELAEVVAQATGTPLMCLDASGSQALCNITYEQEQLGYRWCTACRIIRPPRASHCRDCDNCVLRFDHHCPFVNNCVGQRNYIFFTGFLVSTGFLGVAVFSGIALWYSHLNNESPVAEDTLRILLVVIGIPAMLLMLGLIVLTAFHA</sequence>
<keyword evidence="7" id="KW-0449">Lipoprotein</keyword>
<feature type="transmembrane region" description="Helical" evidence="10">
    <location>
        <begin position="250"/>
        <end position="275"/>
    </location>
</feature>
<evidence type="ECO:0000256" key="9">
    <source>
        <dbReference type="ARBA" id="ARBA00048048"/>
    </source>
</evidence>
<dbReference type="InterPro" id="IPR001594">
    <property type="entry name" value="Palmitoyltrfase_DHHC"/>
</dbReference>
<dbReference type="OMA" id="YNIRICI"/>
<evidence type="ECO:0000313" key="12">
    <source>
        <dbReference type="EMBL" id="CAE8619219.1"/>
    </source>
</evidence>
<feature type="transmembrane region" description="Helical" evidence="10">
    <location>
        <begin position="67"/>
        <end position="89"/>
    </location>
</feature>
<keyword evidence="4 10" id="KW-1133">Transmembrane helix</keyword>
<keyword evidence="3 10" id="KW-0812">Transmembrane</keyword>
<feature type="non-terminal residue" evidence="12">
    <location>
        <position position="1"/>
    </location>
</feature>
<evidence type="ECO:0000256" key="2">
    <source>
        <dbReference type="ARBA" id="ARBA00022679"/>
    </source>
</evidence>
<dbReference type="EMBL" id="CAJNNV010026894">
    <property type="protein sequence ID" value="CAE8619219.1"/>
    <property type="molecule type" value="Genomic_DNA"/>
</dbReference>
<comment type="catalytic activity">
    <reaction evidence="9 10">
        <text>L-cysteinyl-[protein] + hexadecanoyl-CoA = S-hexadecanoyl-L-cysteinyl-[protein] + CoA</text>
        <dbReference type="Rhea" id="RHEA:36683"/>
        <dbReference type="Rhea" id="RHEA-COMP:10131"/>
        <dbReference type="Rhea" id="RHEA-COMP:11032"/>
        <dbReference type="ChEBI" id="CHEBI:29950"/>
        <dbReference type="ChEBI" id="CHEBI:57287"/>
        <dbReference type="ChEBI" id="CHEBI:57379"/>
        <dbReference type="ChEBI" id="CHEBI:74151"/>
        <dbReference type="EC" id="2.3.1.225"/>
    </reaction>
</comment>
<evidence type="ECO:0000256" key="4">
    <source>
        <dbReference type="ARBA" id="ARBA00022989"/>
    </source>
</evidence>
<dbReference type="PANTHER" id="PTHR22883:SF43">
    <property type="entry name" value="PALMITOYLTRANSFERASE APP"/>
    <property type="match status" value="1"/>
</dbReference>
<protein>
    <recommendedName>
        <fullName evidence="10">Palmitoyltransferase</fullName>
        <ecNumber evidence="10">2.3.1.225</ecNumber>
    </recommendedName>
</protein>
<accession>A0A813G4I4</accession>
<evidence type="ECO:0000256" key="1">
    <source>
        <dbReference type="ARBA" id="ARBA00004127"/>
    </source>
</evidence>
<dbReference type="GO" id="GO:0019706">
    <property type="term" value="F:protein-cysteine S-palmitoyltransferase activity"/>
    <property type="evidence" value="ECO:0007669"/>
    <property type="project" value="UniProtKB-EC"/>
</dbReference>
<keyword evidence="13" id="KW-1185">Reference proteome</keyword>
<dbReference type="GO" id="GO:0005783">
    <property type="term" value="C:endoplasmic reticulum"/>
    <property type="evidence" value="ECO:0007669"/>
    <property type="project" value="TreeGrafter"/>
</dbReference>
<comment type="caution">
    <text evidence="12">The sequence shown here is derived from an EMBL/GenBank/DDBJ whole genome shotgun (WGS) entry which is preliminary data.</text>
</comment>
<evidence type="ECO:0000313" key="13">
    <source>
        <dbReference type="Proteomes" id="UP000654075"/>
    </source>
</evidence>
<gene>
    <name evidence="12" type="ORF">PGLA1383_LOCUS36812</name>
</gene>
<dbReference type="OrthoDB" id="9909019at2759"/>
<keyword evidence="2 10" id="KW-0808">Transferase</keyword>
<evidence type="ECO:0000256" key="7">
    <source>
        <dbReference type="ARBA" id="ARBA00023288"/>
    </source>
</evidence>
<dbReference type="InterPro" id="IPR039859">
    <property type="entry name" value="PFA4/ZDH16/20/ERF2-like"/>
</dbReference>
<comment type="subcellular location">
    <subcellularLocation>
        <location evidence="1">Endomembrane system</location>
        <topology evidence="1">Multi-pass membrane protein</topology>
    </subcellularLocation>
</comment>
<dbReference type="GO" id="GO:0006612">
    <property type="term" value="P:protein targeting to membrane"/>
    <property type="evidence" value="ECO:0007669"/>
    <property type="project" value="TreeGrafter"/>
</dbReference>
<feature type="transmembrane region" description="Helical" evidence="10">
    <location>
        <begin position="212"/>
        <end position="238"/>
    </location>
</feature>
<dbReference type="AlphaFoldDB" id="A0A813G4I4"/>
<evidence type="ECO:0000256" key="6">
    <source>
        <dbReference type="ARBA" id="ARBA00023139"/>
    </source>
</evidence>
<dbReference type="Proteomes" id="UP000654075">
    <property type="component" value="Unassembled WGS sequence"/>
</dbReference>
<comment type="similarity">
    <text evidence="10">Belongs to the DHHC palmitoyltransferase family.</text>
</comment>
<dbReference type="EC" id="2.3.1.225" evidence="10"/>
<organism evidence="12 13">
    <name type="scientific">Polarella glacialis</name>
    <name type="common">Dinoflagellate</name>
    <dbReference type="NCBI Taxonomy" id="89957"/>
    <lineage>
        <taxon>Eukaryota</taxon>
        <taxon>Sar</taxon>
        <taxon>Alveolata</taxon>
        <taxon>Dinophyceae</taxon>
        <taxon>Suessiales</taxon>
        <taxon>Suessiaceae</taxon>
        <taxon>Polarella</taxon>
    </lineage>
</organism>
<evidence type="ECO:0000256" key="8">
    <source>
        <dbReference type="ARBA" id="ARBA00023315"/>
    </source>
</evidence>
<dbReference type="PROSITE" id="PS50216">
    <property type="entry name" value="DHHC"/>
    <property type="match status" value="1"/>
</dbReference>
<keyword evidence="6" id="KW-0564">Palmitate</keyword>
<feature type="transmembrane region" description="Helical" evidence="10">
    <location>
        <begin position="95"/>
        <end position="116"/>
    </location>
</feature>
<comment type="domain">
    <text evidence="10">The DHHC domain is required for palmitoyltransferase activity.</text>
</comment>
<reference evidence="12" key="1">
    <citation type="submission" date="2021-02" db="EMBL/GenBank/DDBJ databases">
        <authorList>
            <person name="Dougan E. K."/>
            <person name="Rhodes N."/>
            <person name="Thang M."/>
            <person name="Chan C."/>
        </authorList>
    </citation>
    <scope>NUCLEOTIDE SEQUENCE</scope>
</reference>
<name>A0A813G4I4_POLGL</name>
<evidence type="ECO:0000256" key="5">
    <source>
        <dbReference type="ARBA" id="ARBA00023136"/>
    </source>
</evidence>
<dbReference type="PANTHER" id="PTHR22883">
    <property type="entry name" value="ZINC FINGER DHHC DOMAIN CONTAINING PROTEIN"/>
    <property type="match status" value="1"/>
</dbReference>
<keyword evidence="5 10" id="KW-0472">Membrane</keyword>
<evidence type="ECO:0000256" key="10">
    <source>
        <dbReference type="RuleBase" id="RU079119"/>
    </source>
</evidence>
<evidence type="ECO:0000259" key="11">
    <source>
        <dbReference type="Pfam" id="PF01529"/>
    </source>
</evidence>
<proteinExistence type="inferred from homology"/>
<feature type="domain" description="Palmitoyltransferase DHHC" evidence="11">
    <location>
        <begin position="169"/>
        <end position="272"/>
    </location>
</feature>
<keyword evidence="8 10" id="KW-0012">Acyltransferase</keyword>
<evidence type="ECO:0000256" key="3">
    <source>
        <dbReference type="ARBA" id="ARBA00022692"/>
    </source>
</evidence>